<sequence>MSFRLTFSLCSLLLSGCGAELSSDTTRATRSQSIHVAPSTTHGVEHALPASEQTVGRGSDHQVVGSIEGFFSHIQPGLVRGSVQLELDAADTAAGDVQLALQVHDGTTWVDHTVRDSSLTHSFYGEVEATLAPNQPVRVEVRVRQQPLVERHLRVSFVRLFGAICAPDFANPGTCM</sequence>
<protein>
    <recommendedName>
        <fullName evidence="3">Lipoprotein</fullName>
    </recommendedName>
</protein>
<evidence type="ECO:0000313" key="1">
    <source>
        <dbReference type="EMBL" id="WNG43758.1"/>
    </source>
</evidence>
<keyword evidence="2" id="KW-1185">Reference proteome</keyword>
<reference evidence="1 2" key="1">
    <citation type="submission" date="2019-08" db="EMBL/GenBank/DDBJ databases">
        <title>Archangium and Cystobacter genomes.</title>
        <authorList>
            <person name="Chen I.-C.K."/>
            <person name="Wielgoss S."/>
        </authorList>
    </citation>
    <scope>NUCLEOTIDE SEQUENCE [LARGE SCALE GENOMIC DNA]</scope>
    <source>
        <strain evidence="1 2">Cbm 6</strain>
    </source>
</reference>
<evidence type="ECO:0008006" key="3">
    <source>
        <dbReference type="Google" id="ProtNLM"/>
    </source>
</evidence>
<dbReference type="EMBL" id="CP043494">
    <property type="protein sequence ID" value="WNG43758.1"/>
    <property type="molecule type" value="Genomic_DNA"/>
</dbReference>
<name>A0ABY9WJF6_9BACT</name>
<accession>A0ABY9WJF6</accession>
<gene>
    <name evidence="1" type="ORF">F0U60_06360</name>
</gene>
<organism evidence="1 2">
    <name type="scientific">Archangium minus</name>
    <dbReference type="NCBI Taxonomy" id="83450"/>
    <lineage>
        <taxon>Bacteria</taxon>
        <taxon>Pseudomonadati</taxon>
        <taxon>Myxococcota</taxon>
        <taxon>Myxococcia</taxon>
        <taxon>Myxococcales</taxon>
        <taxon>Cystobacterineae</taxon>
        <taxon>Archangiaceae</taxon>
        <taxon>Archangium</taxon>
    </lineage>
</organism>
<dbReference type="RefSeq" id="WP_395815402.1">
    <property type="nucleotide sequence ID" value="NZ_CP043494.1"/>
</dbReference>
<evidence type="ECO:0000313" key="2">
    <source>
        <dbReference type="Proteomes" id="UP001611383"/>
    </source>
</evidence>
<dbReference type="PROSITE" id="PS51257">
    <property type="entry name" value="PROKAR_LIPOPROTEIN"/>
    <property type="match status" value="1"/>
</dbReference>
<proteinExistence type="predicted"/>
<dbReference type="Proteomes" id="UP001611383">
    <property type="component" value="Chromosome"/>
</dbReference>